<dbReference type="Gene3D" id="3.40.640.10">
    <property type="entry name" value="Type I PLP-dependent aspartate aminotransferase-like (Major domain)"/>
    <property type="match status" value="1"/>
</dbReference>
<dbReference type="GO" id="GO:0019346">
    <property type="term" value="P:transsulfuration"/>
    <property type="evidence" value="ECO:0007669"/>
    <property type="project" value="InterPro"/>
</dbReference>
<evidence type="ECO:0000256" key="6">
    <source>
        <dbReference type="RuleBase" id="RU362118"/>
    </source>
</evidence>
<dbReference type="GO" id="GO:0071269">
    <property type="term" value="P:L-homocysteine biosynthetic process"/>
    <property type="evidence" value="ECO:0007669"/>
    <property type="project" value="TreeGrafter"/>
</dbReference>
<dbReference type="InterPro" id="IPR006235">
    <property type="entry name" value="OAc-hSer/O-AcSer_sulfhydrylase"/>
</dbReference>
<dbReference type="PIRSF" id="PIRSF001434">
    <property type="entry name" value="CGS"/>
    <property type="match status" value="1"/>
</dbReference>
<dbReference type="OrthoDB" id="9803887at2"/>
<evidence type="ECO:0000313" key="8">
    <source>
        <dbReference type="Proteomes" id="UP000280696"/>
    </source>
</evidence>
<dbReference type="GO" id="GO:0006535">
    <property type="term" value="P:cysteine biosynthetic process from serine"/>
    <property type="evidence" value="ECO:0007669"/>
    <property type="project" value="TreeGrafter"/>
</dbReference>
<organism evidence="7 8">
    <name type="scientific">Parablautia intestinalis</name>
    <dbReference type="NCBI Taxonomy" id="2320100"/>
    <lineage>
        <taxon>Bacteria</taxon>
        <taxon>Bacillati</taxon>
        <taxon>Bacillota</taxon>
        <taxon>Clostridia</taxon>
        <taxon>Lachnospirales</taxon>
        <taxon>Lachnospiraceae</taxon>
        <taxon>Parablautia</taxon>
    </lineage>
</organism>
<accession>A0A3A9B3M0</accession>
<evidence type="ECO:0000256" key="5">
    <source>
        <dbReference type="PIRSR" id="PIRSR001434-2"/>
    </source>
</evidence>
<evidence type="ECO:0000256" key="1">
    <source>
        <dbReference type="ARBA" id="ARBA00001933"/>
    </source>
</evidence>
<keyword evidence="3 7" id="KW-0808">Transferase</keyword>
<dbReference type="SUPFAM" id="SSF53383">
    <property type="entry name" value="PLP-dependent transferases"/>
    <property type="match status" value="1"/>
</dbReference>
<dbReference type="CDD" id="cd00614">
    <property type="entry name" value="CGS_like"/>
    <property type="match status" value="1"/>
</dbReference>
<dbReference type="EMBL" id="RAYQ01000001">
    <property type="protein sequence ID" value="RKI94343.1"/>
    <property type="molecule type" value="Genomic_DNA"/>
</dbReference>
<comment type="similarity">
    <text evidence="2 6">Belongs to the trans-sulfuration enzymes family.</text>
</comment>
<proteinExistence type="inferred from homology"/>
<evidence type="ECO:0000256" key="2">
    <source>
        <dbReference type="ARBA" id="ARBA00009077"/>
    </source>
</evidence>
<comment type="caution">
    <text evidence="7">The sequence shown here is derived from an EMBL/GenBank/DDBJ whole genome shotgun (WGS) entry which is preliminary data.</text>
</comment>
<dbReference type="Gene3D" id="3.90.1150.10">
    <property type="entry name" value="Aspartate Aminotransferase, domain 1"/>
    <property type="match status" value="1"/>
</dbReference>
<dbReference type="InterPro" id="IPR054542">
    <property type="entry name" value="Cys_met_metab_PP"/>
</dbReference>
<dbReference type="GO" id="GO:0030170">
    <property type="term" value="F:pyridoxal phosphate binding"/>
    <property type="evidence" value="ECO:0007669"/>
    <property type="project" value="InterPro"/>
</dbReference>
<protein>
    <submittedName>
        <fullName evidence="7">O-acetylhomoserine aminocarboxypropyltransferase/cysteine synthase</fullName>
    </submittedName>
</protein>
<keyword evidence="4 5" id="KW-0663">Pyridoxal phosphate</keyword>
<dbReference type="FunFam" id="3.40.640.10:FF:000035">
    <property type="entry name" value="O-succinylhomoserine sulfhydrylase"/>
    <property type="match status" value="1"/>
</dbReference>
<evidence type="ECO:0000256" key="4">
    <source>
        <dbReference type="ARBA" id="ARBA00022898"/>
    </source>
</evidence>
<comment type="cofactor">
    <cofactor evidence="1 6">
        <name>pyridoxal 5'-phosphate</name>
        <dbReference type="ChEBI" id="CHEBI:597326"/>
    </cofactor>
</comment>
<dbReference type="InterPro" id="IPR015421">
    <property type="entry name" value="PyrdxlP-dep_Trfase_major"/>
</dbReference>
<dbReference type="PROSITE" id="PS00868">
    <property type="entry name" value="CYS_MET_METAB_PP"/>
    <property type="match status" value="1"/>
</dbReference>
<dbReference type="Proteomes" id="UP000280696">
    <property type="component" value="Unassembled WGS sequence"/>
</dbReference>
<sequence length="422" mass="45587">MDTKCVQAGYRPGNGEPRQIPIIQSTTFKYATSEDMGKLFDLEASGYFYSRLQNPTNDYVAAKIAELEGGTAAMLTSSGQAANFFALFNICECGSHIVSSSSIYGGTFNLISVTMAKMGIETTFVSPDCTVEELNAAFKENTRAVFGESIANPALTVLDIEKFAKAAHGHGVPLIVDNTFPTPVNCRPIEWGADIVTHSTTKYMDGHGAAVGGAIVDAGKFDWMAHRDKFPGLCEPDESYHGITYAEKFGKEGAFITKCTSQLMRDLGCMQSPQSAYILNLGLESLHVRMPRHVANGQAVAEFLSRHPQVSYVNYPGLEEDKYYETAKKYMPNGGCGVVSFELKGGRAAAETFMKHLKLAAIETHVADARTCCLNPATSTHRQMTERQLAAAGVPAGLIRISCGLEDKEDLIADLSNALAAI</sequence>
<name>A0A3A9B3M0_9FIRM</name>
<evidence type="ECO:0000313" key="7">
    <source>
        <dbReference type="EMBL" id="RKI94343.1"/>
    </source>
</evidence>
<dbReference type="RefSeq" id="WP_120466252.1">
    <property type="nucleotide sequence ID" value="NZ_RAYQ01000001.1"/>
</dbReference>
<evidence type="ECO:0000256" key="3">
    <source>
        <dbReference type="ARBA" id="ARBA00022679"/>
    </source>
</evidence>
<dbReference type="PANTHER" id="PTHR43797:SF3">
    <property type="entry name" value="O-ACETYLHOMOSERINE SULFHYDRYLASE"/>
    <property type="match status" value="1"/>
</dbReference>
<dbReference type="AlphaFoldDB" id="A0A3A9B3M0"/>
<gene>
    <name evidence="7" type="ORF">D7V94_00120</name>
</gene>
<dbReference type="InterPro" id="IPR015422">
    <property type="entry name" value="PyrdxlP-dep_Trfase_small"/>
</dbReference>
<reference evidence="7 8" key="1">
    <citation type="submission" date="2018-09" db="EMBL/GenBank/DDBJ databases">
        <title>Murine metabolic-syndrome-specific gut microbial biobank.</title>
        <authorList>
            <person name="Liu C."/>
        </authorList>
    </citation>
    <scope>NUCLEOTIDE SEQUENCE [LARGE SCALE GENOMIC DNA]</scope>
    <source>
        <strain evidence="7 8">0.1xD8-82</strain>
    </source>
</reference>
<dbReference type="InterPro" id="IPR000277">
    <property type="entry name" value="Cys/Met-Metab_PyrdxlP-dep_enz"/>
</dbReference>
<dbReference type="PANTHER" id="PTHR43797">
    <property type="entry name" value="HOMOCYSTEINE/CYSTEINE SYNTHASE"/>
    <property type="match status" value="1"/>
</dbReference>
<dbReference type="Pfam" id="PF01053">
    <property type="entry name" value="Cys_Met_Meta_PP"/>
    <property type="match status" value="1"/>
</dbReference>
<dbReference type="InterPro" id="IPR015424">
    <property type="entry name" value="PyrdxlP-dep_Trfase"/>
</dbReference>
<keyword evidence="8" id="KW-1185">Reference proteome</keyword>
<dbReference type="NCBIfam" id="TIGR01326">
    <property type="entry name" value="OAH_OAS_sulfhy"/>
    <property type="match status" value="1"/>
</dbReference>
<feature type="modified residue" description="N6-(pyridoxal phosphate)lysine" evidence="5">
    <location>
        <position position="202"/>
    </location>
</feature>
<dbReference type="GO" id="GO:0003961">
    <property type="term" value="F:O-acetylhomoserine aminocarboxypropyltransferase activity"/>
    <property type="evidence" value="ECO:0007669"/>
    <property type="project" value="TreeGrafter"/>
</dbReference>
<dbReference type="GO" id="GO:0004124">
    <property type="term" value="F:cysteine synthase activity"/>
    <property type="evidence" value="ECO:0007669"/>
    <property type="project" value="TreeGrafter"/>
</dbReference>
<dbReference type="GO" id="GO:0005737">
    <property type="term" value="C:cytoplasm"/>
    <property type="evidence" value="ECO:0007669"/>
    <property type="project" value="TreeGrafter"/>
</dbReference>